<dbReference type="Gene3D" id="3.40.50.720">
    <property type="entry name" value="NAD(P)-binding Rossmann-like Domain"/>
    <property type="match status" value="1"/>
</dbReference>
<comment type="caution">
    <text evidence="2">The sequence shown here is derived from an EMBL/GenBank/DDBJ whole genome shotgun (WGS) entry which is preliminary data.</text>
</comment>
<feature type="domain" description="Saccharopine dehydrogenase-like C-terminal" evidence="1">
    <location>
        <begin position="12"/>
        <end position="119"/>
    </location>
</feature>
<dbReference type="Pfam" id="PF16653">
    <property type="entry name" value="Sacchrp_dh_C"/>
    <property type="match status" value="1"/>
</dbReference>
<evidence type="ECO:0000313" key="2">
    <source>
        <dbReference type="EMBL" id="MDY0394987.1"/>
    </source>
</evidence>
<accession>A0ABU5C8J4</accession>
<proteinExistence type="predicted"/>
<evidence type="ECO:0000313" key="3">
    <source>
        <dbReference type="Proteomes" id="UP001281447"/>
    </source>
</evidence>
<evidence type="ECO:0000259" key="1">
    <source>
        <dbReference type="Pfam" id="PF16653"/>
    </source>
</evidence>
<organism evidence="2 3">
    <name type="scientific">Tigheibacillus halophilus</name>
    <dbReference type="NCBI Taxonomy" id="361280"/>
    <lineage>
        <taxon>Bacteria</taxon>
        <taxon>Bacillati</taxon>
        <taxon>Bacillota</taxon>
        <taxon>Bacilli</taxon>
        <taxon>Bacillales</taxon>
        <taxon>Bacillaceae</taxon>
        <taxon>Tigheibacillus</taxon>
    </lineage>
</organism>
<sequence>MEKDAIEVDGKLISPVAFTQKILEPKLRGQSKEDITVLRVSVKGKKDGMKTRYTWEMVNNFDHERDITSMARTTAIPAMLTAQWIATGRLDERGVLPMEKIMIGKRFKPFMEELKGYGIEIEFQQERR</sequence>
<dbReference type="Gene3D" id="3.30.360.10">
    <property type="entry name" value="Dihydrodipicolinate Reductase, domain 2"/>
    <property type="match status" value="1"/>
</dbReference>
<keyword evidence="3" id="KW-1185">Reference proteome</keyword>
<dbReference type="Proteomes" id="UP001281447">
    <property type="component" value="Unassembled WGS sequence"/>
</dbReference>
<dbReference type="EMBL" id="JAWDIP010000003">
    <property type="protein sequence ID" value="MDY0394987.1"/>
    <property type="molecule type" value="Genomic_DNA"/>
</dbReference>
<protein>
    <submittedName>
        <fullName evidence="2">Saccharopine dehydrogenase C-terminal domain-containing protein</fullName>
    </submittedName>
</protein>
<gene>
    <name evidence="2" type="ORF">RWE15_11785</name>
</gene>
<name>A0ABU5C8J4_9BACI</name>
<dbReference type="InterPro" id="IPR032095">
    <property type="entry name" value="Sacchrp_dh-like_C"/>
</dbReference>
<reference evidence="2 3" key="1">
    <citation type="submission" date="2023-10" db="EMBL/GenBank/DDBJ databases">
        <title>Virgibacillus halophilus 5B73C genome.</title>
        <authorList>
            <person name="Miliotis G."/>
            <person name="Sengupta P."/>
            <person name="Hameed A."/>
            <person name="Chuvochina M."/>
            <person name="Mcdonagh F."/>
            <person name="Simpson A.C."/>
            <person name="Singh N.K."/>
            <person name="Rekha P.D."/>
            <person name="Raman K."/>
            <person name="Hugenholtz P."/>
            <person name="Venkateswaran K."/>
        </authorList>
    </citation>
    <scope>NUCLEOTIDE SEQUENCE [LARGE SCALE GENOMIC DNA]</scope>
    <source>
        <strain evidence="2 3">5B73C</strain>
    </source>
</reference>